<dbReference type="PANTHER" id="PTHR43204:SF1">
    <property type="entry name" value="ABC TRANSPORTER I FAMILY MEMBER 6, CHLOROPLASTIC"/>
    <property type="match status" value="1"/>
</dbReference>
<comment type="similarity">
    <text evidence="1">Belongs to the ABC transporter superfamily. Ycf16 family.</text>
</comment>
<sequence length="241" mass="27222">MVLRLQNVSLVRDSKFILKNINLTFNEKEVHVIMGPNGAGKSSLAYVIMGLEGYKPTEGRIFLDDVDITDLRVDERAKLGIHLMWQEPVRFRGLTVRQYLTLGGKMKVSRSDLEEVLHLVGLSPGLYLNRMVDELLSGGERKRVELASILLLRPRYAIMDEPDSGIDILSLDMIKAVAQRIVEHRGSLVMITHHEEMVSIANVAHVLCDGRIIQTGPPDKIMRYYKSFCDVCDHTNVPAKE</sequence>
<dbReference type="PANTHER" id="PTHR43204">
    <property type="entry name" value="ABC TRANSPORTER I FAMILY MEMBER 6, CHLOROPLASTIC"/>
    <property type="match status" value="1"/>
</dbReference>
<evidence type="ECO:0000256" key="3">
    <source>
        <dbReference type="ARBA" id="ARBA00022840"/>
    </source>
</evidence>
<dbReference type="EMBL" id="DTKQ01000025">
    <property type="protein sequence ID" value="HGZ78905.1"/>
    <property type="molecule type" value="Genomic_DNA"/>
</dbReference>
<dbReference type="SMART" id="SM00382">
    <property type="entry name" value="AAA"/>
    <property type="match status" value="1"/>
</dbReference>
<dbReference type="Gene3D" id="3.40.50.300">
    <property type="entry name" value="P-loop containing nucleotide triphosphate hydrolases"/>
    <property type="match status" value="1"/>
</dbReference>
<feature type="domain" description="ABC transporter" evidence="4">
    <location>
        <begin position="3"/>
        <end position="234"/>
    </location>
</feature>
<comment type="caution">
    <text evidence="5">The sequence shown here is derived from an EMBL/GenBank/DDBJ whole genome shotgun (WGS) entry which is preliminary data.</text>
</comment>
<dbReference type="InterPro" id="IPR003439">
    <property type="entry name" value="ABC_transporter-like_ATP-bd"/>
</dbReference>
<dbReference type="InterPro" id="IPR017871">
    <property type="entry name" value="ABC_transporter-like_CS"/>
</dbReference>
<accession>A0A832I5T0</accession>
<dbReference type="GO" id="GO:0005524">
    <property type="term" value="F:ATP binding"/>
    <property type="evidence" value="ECO:0007669"/>
    <property type="project" value="UniProtKB-KW"/>
</dbReference>
<dbReference type="InterPro" id="IPR010230">
    <property type="entry name" value="FeS-cluster_ATPase_SufC"/>
</dbReference>
<keyword evidence="3 5" id="KW-0067">ATP-binding</keyword>
<organism evidence="5">
    <name type="scientific">Pseudothermotoga hypogea</name>
    <dbReference type="NCBI Taxonomy" id="57487"/>
    <lineage>
        <taxon>Bacteria</taxon>
        <taxon>Thermotogati</taxon>
        <taxon>Thermotogota</taxon>
        <taxon>Thermotogae</taxon>
        <taxon>Thermotogales</taxon>
        <taxon>Thermotogaceae</taxon>
        <taxon>Pseudothermotoga</taxon>
    </lineage>
</organism>
<dbReference type="InterPro" id="IPR027417">
    <property type="entry name" value="P-loop_NTPase"/>
</dbReference>
<evidence type="ECO:0000259" key="4">
    <source>
        <dbReference type="PROSITE" id="PS50893"/>
    </source>
</evidence>
<dbReference type="PROSITE" id="PS00211">
    <property type="entry name" value="ABC_TRANSPORTER_1"/>
    <property type="match status" value="1"/>
</dbReference>
<protein>
    <submittedName>
        <fullName evidence="5">ABC transporter ATP-binding protein</fullName>
    </submittedName>
</protein>
<evidence type="ECO:0000313" key="5">
    <source>
        <dbReference type="EMBL" id="HGZ78905.1"/>
    </source>
</evidence>
<name>A0A832I5T0_9THEM</name>
<proteinExistence type="inferred from homology"/>
<evidence type="ECO:0000256" key="2">
    <source>
        <dbReference type="ARBA" id="ARBA00022741"/>
    </source>
</evidence>
<dbReference type="InterPro" id="IPR003593">
    <property type="entry name" value="AAA+_ATPase"/>
</dbReference>
<gene>
    <name evidence="5" type="ORF">ENW55_02850</name>
</gene>
<dbReference type="GO" id="GO:0016887">
    <property type="term" value="F:ATP hydrolysis activity"/>
    <property type="evidence" value="ECO:0007669"/>
    <property type="project" value="InterPro"/>
</dbReference>
<dbReference type="AlphaFoldDB" id="A0A832I5T0"/>
<keyword evidence="2" id="KW-0547">Nucleotide-binding</keyword>
<dbReference type="Pfam" id="PF00005">
    <property type="entry name" value="ABC_tran"/>
    <property type="match status" value="1"/>
</dbReference>
<dbReference type="SUPFAM" id="SSF52540">
    <property type="entry name" value="P-loop containing nucleoside triphosphate hydrolases"/>
    <property type="match status" value="1"/>
</dbReference>
<dbReference type="PROSITE" id="PS50893">
    <property type="entry name" value="ABC_TRANSPORTER_2"/>
    <property type="match status" value="1"/>
</dbReference>
<reference evidence="5" key="1">
    <citation type="journal article" date="2020" name="mSystems">
        <title>Genome- and Community-Level Interaction Insights into Carbon Utilization and Element Cycling Functions of Hydrothermarchaeota in Hydrothermal Sediment.</title>
        <authorList>
            <person name="Zhou Z."/>
            <person name="Liu Y."/>
            <person name="Xu W."/>
            <person name="Pan J."/>
            <person name="Luo Z.H."/>
            <person name="Li M."/>
        </authorList>
    </citation>
    <scope>NUCLEOTIDE SEQUENCE [LARGE SCALE GENOMIC DNA]</scope>
    <source>
        <strain evidence="5">SpSt-86</strain>
    </source>
</reference>
<evidence type="ECO:0000256" key="1">
    <source>
        <dbReference type="ARBA" id="ARBA00006216"/>
    </source>
</evidence>